<dbReference type="GeneID" id="54980026"/>
<dbReference type="InterPro" id="IPR038715">
    <property type="entry name" value="RNA_pol_inhibitor_sf"/>
</dbReference>
<protein>
    <submittedName>
        <fullName evidence="1">Inhibitor of host bacterial RNA polymerase</fullName>
    </submittedName>
</protein>
<dbReference type="Gene3D" id="3.10.20.510">
    <property type="entry name" value="RNA polymerase inhibitor"/>
    <property type="match status" value="1"/>
</dbReference>
<organism evidence="1 2">
    <name type="scientific">Pectobacterium phage PPWS4</name>
    <dbReference type="NCBI Taxonomy" id="1961914"/>
    <lineage>
        <taxon>Viruses</taxon>
        <taxon>Duplodnaviria</taxon>
        <taxon>Heunggongvirae</taxon>
        <taxon>Uroviricota</taxon>
        <taxon>Caudoviricetes</taxon>
        <taxon>Autographivirales</taxon>
        <taxon>Autotranscriptaviridae</taxon>
        <taxon>Studiervirinae</taxon>
        <taxon>Pektosvirus</taxon>
        <taxon>Pektosvirus PPWS4</taxon>
    </lineage>
</organism>
<proteinExistence type="predicted"/>
<dbReference type="RefSeq" id="YP_009789876.1">
    <property type="nucleotide sequence ID" value="NC_047819.1"/>
</dbReference>
<sequence>MEANHSLKKFLVTVETTLGETEVPVFAETLDEALDVAELKYIPAGLAVTRVRPEVKPD</sequence>
<dbReference type="Proteomes" id="UP000222626">
    <property type="component" value="Segment"/>
</dbReference>
<dbReference type="EMBL" id="LC216347">
    <property type="protein sequence ID" value="BBA26430.1"/>
    <property type="molecule type" value="Genomic_DNA"/>
</dbReference>
<dbReference type="InterPro" id="IPR016412">
    <property type="entry name" value="RNA_pol_inhibitor"/>
</dbReference>
<reference evidence="1 2" key="1">
    <citation type="submission" date="2017-02" db="EMBL/GenBank/DDBJ databases">
        <title>T7phage infectious to Pectobacterium.</title>
        <authorList>
            <person name="Hirata H."/>
            <person name="Kashihara M."/>
        </authorList>
    </citation>
    <scope>NUCLEOTIDE SEQUENCE [LARGE SCALE GENOMIC DNA]</scope>
</reference>
<dbReference type="KEGG" id="vg:54980026"/>
<dbReference type="Pfam" id="PF16857">
    <property type="entry name" value="RNA_pol_inhib"/>
    <property type="match status" value="1"/>
</dbReference>
<evidence type="ECO:0000313" key="2">
    <source>
        <dbReference type="Proteomes" id="UP000222626"/>
    </source>
</evidence>
<keyword evidence="2" id="KW-1185">Reference proteome</keyword>
<accession>A0A250KAC2</accession>
<evidence type="ECO:0000313" key="1">
    <source>
        <dbReference type="EMBL" id="BBA26430.1"/>
    </source>
</evidence>
<name>A0A250KAC2_9CAUD</name>